<feature type="transmembrane region" description="Helical" evidence="7">
    <location>
        <begin position="83"/>
        <end position="107"/>
    </location>
</feature>
<dbReference type="NCBIfam" id="NF006521">
    <property type="entry name" value="PRK08965.1-5"/>
    <property type="match status" value="1"/>
</dbReference>
<dbReference type="AlphaFoldDB" id="A0A4Q8AFB5"/>
<dbReference type="EMBL" id="SHLA01000001">
    <property type="protein sequence ID" value="RZU62435.1"/>
    <property type="molecule type" value="Genomic_DNA"/>
</dbReference>
<feature type="transmembrane region" description="Helical" evidence="7">
    <location>
        <begin position="127"/>
        <end position="147"/>
    </location>
</feature>
<protein>
    <submittedName>
        <fullName evidence="8">Multisubunit sodium/proton antiporter MrpE subunit</fullName>
    </submittedName>
</protein>
<dbReference type="Pfam" id="PF01899">
    <property type="entry name" value="MNHE"/>
    <property type="match status" value="1"/>
</dbReference>
<keyword evidence="9" id="KW-1185">Reference proteome</keyword>
<keyword evidence="4 7" id="KW-0812">Transmembrane</keyword>
<dbReference type="GO" id="GO:0005886">
    <property type="term" value="C:plasma membrane"/>
    <property type="evidence" value="ECO:0007669"/>
    <property type="project" value="UniProtKB-SubCell"/>
</dbReference>
<comment type="similarity">
    <text evidence="2">Belongs to the CPA3 antiporters (TC 2.A.63) subunit E family.</text>
</comment>
<dbReference type="Proteomes" id="UP000292685">
    <property type="component" value="Unassembled WGS sequence"/>
</dbReference>
<comment type="subcellular location">
    <subcellularLocation>
        <location evidence="1">Cell membrane</location>
        <topology evidence="1">Multi-pass membrane protein</topology>
    </subcellularLocation>
</comment>
<gene>
    <name evidence="8" type="ORF">EV380_2029</name>
</gene>
<evidence type="ECO:0000256" key="5">
    <source>
        <dbReference type="ARBA" id="ARBA00022989"/>
    </source>
</evidence>
<evidence type="ECO:0000256" key="1">
    <source>
        <dbReference type="ARBA" id="ARBA00004651"/>
    </source>
</evidence>
<dbReference type="GO" id="GO:0008324">
    <property type="term" value="F:monoatomic cation transmembrane transporter activity"/>
    <property type="evidence" value="ECO:0007669"/>
    <property type="project" value="InterPro"/>
</dbReference>
<comment type="caution">
    <text evidence="8">The sequence shown here is derived from an EMBL/GenBank/DDBJ whole genome shotgun (WGS) entry which is preliminary data.</text>
</comment>
<dbReference type="PANTHER" id="PTHR34584">
    <property type="entry name" value="NA(+)/H(+) ANTIPORTER SUBUNIT E1"/>
    <property type="match status" value="1"/>
</dbReference>
<name>A0A4Q8AFB5_9MICC</name>
<keyword evidence="5 7" id="KW-1133">Transmembrane helix</keyword>
<reference evidence="8 9" key="1">
    <citation type="submission" date="2019-02" db="EMBL/GenBank/DDBJ databases">
        <title>Sequencing the genomes of 1000 actinobacteria strains.</title>
        <authorList>
            <person name="Klenk H.-P."/>
        </authorList>
    </citation>
    <scope>NUCLEOTIDE SEQUENCE [LARGE SCALE GENOMIC DNA]</scope>
    <source>
        <strain evidence="8 9">DSM 17364</strain>
    </source>
</reference>
<evidence type="ECO:0000256" key="2">
    <source>
        <dbReference type="ARBA" id="ARBA00006228"/>
    </source>
</evidence>
<feature type="transmembrane region" description="Helical" evidence="7">
    <location>
        <begin position="27"/>
        <end position="46"/>
    </location>
</feature>
<evidence type="ECO:0000256" key="4">
    <source>
        <dbReference type="ARBA" id="ARBA00022692"/>
    </source>
</evidence>
<dbReference type="RefSeq" id="WP_242607575.1">
    <property type="nucleotide sequence ID" value="NZ_SHLA01000001.1"/>
</dbReference>
<keyword evidence="6 7" id="KW-0472">Membrane</keyword>
<evidence type="ECO:0000256" key="7">
    <source>
        <dbReference type="SAM" id="Phobius"/>
    </source>
</evidence>
<dbReference type="InterPro" id="IPR002758">
    <property type="entry name" value="Cation_antiport_E"/>
</dbReference>
<organism evidence="8 9">
    <name type="scientific">Zhihengliuella halotolerans</name>
    <dbReference type="NCBI Taxonomy" id="370736"/>
    <lineage>
        <taxon>Bacteria</taxon>
        <taxon>Bacillati</taxon>
        <taxon>Actinomycetota</taxon>
        <taxon>Actinomycetes</taxon>
        <taxon>Micrococcales</taxon>
        <taxon>Micrococcaceae</taxon>
        <taxon>Zhihengliuella</taxon>
    </lineage>
</organism>
<proteinExistence type="inferred from homology"/>
<sequence length="199" mass="22232">MTMPAVSNRRRKLRHVAAVLRRRRRRFMVELPLIVGMTLLWGAMWIDFSAGNLVFGFLISLGIVSAFRLPPVHLSGRFNLWQALLFIVRFLGNVVVASMNVFALAVFRGRRVRSAIVGVPLRSHNDLMVTLVAHTLTLIPGSVVVEVDRRSAILYMHVLDVDTDEEAEAFRASARATEAGLIKVMGTRAELDALKKEDA</sequence>
<evidence type="ECO:0000313" key="9">
    <source>
        <dbReference type="Proteomes" id="UP000292685"/>
    </source>
</evidence>
<feature type="transmembrane region" description="Helical" evidence="7">
    <location>
        <begin position="52"/>
        <end position="71"/>
    </location>
</feature>
<dbReference type="PANTHER" id="PTHR34584:SF1">
    <property type="entry name" value="NA(+)_H(+) ANTIPORTER SUBUNIT E1"/>
    <property type="match status" value="1"/>
</dbReference>
<accession>A0A4Q8AFB5</accession>
<evidence type="ECO:0000256" key="6">
    <source>
        <dbReference type="ARBA" id="ARBA00023136"/>
    </source>
</evidence>
<evidence type="ECO:0000256" key="3">
    <source>
        <dbReference type="ARBA" id="ARBA00022475"/>
    </source>
</evidence>
<evidence type="ECO:0000313" key="8">
    <source>
        <dbReference type="EMBL" id="RZU62435.1"/>
    </source>
</evidence>
<keyword evidence="3" id="KW-1003">Cell membrane</keyword>